<evidence type="ECO:0000313" key="2">
    <source>
        <dbReference type="EMBL" id="CAI2387271.1"/>
    </source>
</evidence>
<evidence type="ECO:0000313" key="3">
    <source>
        <dbReference type="Proteomes" id="UP001295684"/>
    </source>
</evidence>
<dbReference type="Proteomes" id="UP001295684">
    <property type="component" value="Unassembled WGS sequence"/>
</dbReference>
<name>A0AAD1YAP6_EUPCR</name>
<sequence length="236" mass="27029">MNKTKNRGLARKILKSMAAKESTIQKALLAQKLKQNIVRKNGLKREWTFDDITDYLNSISPNKPKISMEQVRNLYNSLCTQDYQKNKVCNKIVDQMFCVGIKRVSDFLEKTKISHRKKTCSDHTRFEKIINDEANTEDEERMEQCTFRKIHSLKEGGIGPDSIQSSKLELGSREDITTVGTSEKKESTSPNKIFTSEIHPTVLEEKMAVTDSSCKQDDIDTQEDLVDFLNCKEIQG</sequence>
<protein>
    <submittedName>
        <fullName evidence="2">Uncharacterized protein</fullName>
    </submittedName>
</protein>
<feature type="region of interest" description="Disordered" evidence="1">
    <location>
        <begin position="177"/>
        <end position="199"/>
    </location>
</feature>
<dbReference type="EMBL" id="CAMPGE010029786">
    <property type="protein sequence ID" value="CAI2387271.1"/>
    <property type="molecule type" value="Genomic_DNA"/>
</dbReference>
<gene>
    <name evidence="2" type="ORF">ECRASSUSDP1_LOCUS28900</name>
</gene>
<feature type="compositionally biased region" description="Basic and acidic residues" evidence="1">
    <location>
        <begin position="177"/>
        <end position="187"/>
    </location>
</feature>
<dbReference type="AlphaFoldDB" id="A0AAD1YAP6"/>
<accession>A0AAD1YAP6</accession>
<evidence type="ECO:0000256" key="1">
    <source>
        <dbReference type="SAM" id="MobiDB-lite"/>
    </source>
</evidence>
<reference evidence="2" key="1">
    <citation type="submission" date="2023-07" db="EMBL/GenBank/DDBJ databases">
        <authorList>
            <consortium name="AG Swart"/>
            <person name="Singh M."/>
            <person name="Singh A."/>
            <person name="Seah K."/>
            <person name="Emmerich C."/>
        </authorList>
    </citation>
    <scope>NUCLEOTIDE SEQUENCE</scope>
    <source>
        <strain evidence="2">DP1</strain>
    </source>
</reference>
<comment type="caution">
    <text evidence="2">The sequence shown here is derived from an EMBL/GenBank/DDBJ whole genome shotgun (WGS) entry which is preliminary data.</text>
</comment>
<organism evidence="2 3">
    <name type="scientific">Euplotes crassus</name>
    <dbReference type="NCBI Taxonomy" id="5936"/>
    <lineage>
        <taxon>Eukaryota</taxon>
        <taxon>Sar</taxon>
        <taxon>Alveolata</taxon>
        <taxon>Ciliophora</taxon>
        <taxon>Intramacronucleata</taxon>
        <taxon>Spirotrichea</taxon>
        <taxon>Hypotrichia</taxon>
        <taxon>Euplotida</taxon>
        <taxon>Euplotidae</taxon>
        <taxon>Moneuplotes</taxon>
    </lineage>
</organism>
<proteinExistence type="predicted"/>
<keyword evidence="3" id="KW-1185">Reference proteome</keyword>